<name>A0ABR4YSI5_9MYCO</name>
<organism evidence="1 2">
    <name type="scientific">Mycolicibacterium setense</name>
    <dbReference type="NCBI Taxonomy" id="431269"/>
    <lineage>
        <taxon>Bacteria</taxon>
        <taxon>Bacillati</taxon>
        <taxon>Actinomycetota</taxon>
        <taxon>Actinomycetes</taxon>
        <taxon>Mycobacteriales</taxon>
        <taxon>Mycobacteriaceae</taxon>
        <taxon>Mycolicibacterium</taxon>
    </lineage>
</organism>
<protein>
    <submittedName>
        <fullName evidence="1">Uncharacterized protein</fullName>
    </submittedName>
</protein>
<evidence type="ECO:0000313" key="1">
    <source>
        <dbReference type="EMBL" id="KHO22683.1"/>
    </source>
</evidence>
<gene>
    <name evidence="1" type="ORF">QQ44_20655</name>
</gene>
<comment type="caution">
    <text evidence="1">The sequence shown here is derived from an EMBL/GenBank/DDBJ whole genome shotgun (WGS) entry which is preliminary data.</text>
</comment>
<keyword evidence="2" id="KW-1185">Reference proteome</keyword>
<dbReference type="Proteomes" id="UP000031004">
    <property type="component" value="Unassembled WGS sequence"/>
</dbReference>
<sequence length="71" mass="7821">MTDKVVRYTGALPGVRSQREISRQDWALLGIKTGAQHRHVWSAANGYTLPASDFTAEQLKVLSDTSGFEVT</sequence>
<dbReference type="EMBL" id="JTLZ01000009">
    <property type="protein sequence ID" value="KHO22683.1"/>
    <property type="molecule type" value="Genomic_DNA"/>
</dbReference>
<dbReference type="RefSeq" id="WP_039324124.1">
    <property type="nucleotide sequence ID" value="NZ_JTLZ01000009.1"/>
</dbReference>
<accession>A0ABR4YSI5</accession>
<reference evidence="1 2" key="1">
    <citation type="submission" date="2014-11" db="EMBL/GenBank/DDBJ databases">
        <title>Mycobacterium setense Manresensis Genome.</title>
        <authorList>
            <person name="Rech G."/>
            <person name="Sumoy L."/>
        </authorList>
    </citation>
    <scope>NUCLEOTIDE SEQUENCE [LARGE SCALE GENOMIC DNA]</scope>
    <source>
        <strain evidence="1 2">Manresensis</strain>
    </source>
</reference>
<evidence type="ECO:0000313" key="2">
    <source>
        <dbReference type="Proteomes" id="UP000031004"/>
    </source>
</evidence>
<proteinExistence type="predicted"/>